<dbReference type="Gene3D" id="3.40.50.150">
    <property type="entry name" value="Vaccinia Virus protein VP39"/>
    <property type="match status" value="1"/>
</dbReference>
<dbReference type="AlphaFoldDB" id="A0A1C4ZNL7"/>
<dbReference type="GO" id="GO:0008168">
    <property type="term" value="F:methyltransferase activity"/>
    <property type="evidence" value="ECO:0007669"/>
    <property type="project" value="UniProtKB-KW"/>
</dbReference>
<reference evidence="1 2" key="1">
    <citation type="submission" date="2016-06" db="EMBL/GenBank/DDBJ databases">
        <authorList>
            <person name="Kjaerup R.B."/>
            <person name="Dalgaard T.S."/>
            <person name="Juul-Madsen H.R."/>
        </authorList>
    </citation>
    <scope>NUCLEOTIDE SEQUENCE [LARGE SCALE GENOMIC DNA]</scope>
    <source>
        <strain evidence="1 2">DSM 43821</strain>
    </source>
</reference>
<dbReference type="EMBL" id="LT607410">
    <property type="protein sequence ID" value="SCF34512.1"/>
    <property type="molecule type" value="Genomic_DNA"/>
</dbReference>
<protein>
    <submittedName>
        <fullName evidence="1">O-methyltransferase</fullName>
    </submittedName>
</protein>
<gene>
    <name evidence="1" type="ORF">GA0074696_4657</name>
</gene>
<dbReference type="GO" id="GO:0032259">
    <property type="term" value="P:methylation"/>
    <property type="evidence" value="ECO:0007669"/>
    <property type="project" value="UniProtKB-KW"/>
</dbReference>
<keyword evidence="1" id="KW-0489">Methyltransferase</keyword>
<proteinExistence type="predicted"/>
<sequence length="248" mass="26934">MTDTGVTLYLELIKKVIANEIYTDNAAPWWTGAEGAAVPEGGLPGTSAAHTLVGLEGLDNVQSCVERVLADGIPGDLVETGVWRGGVTILMRAILKAHGVTDRRVWAADSFEGVPEAGEGSHPLDQEMALHNLNSMLSVSADAVRANFKAYDLLDEQVEFLEGWFKDTLPAAPISSIAVLRLDGDLYESTREALIPLYPKLSAGGFIIIDDYNMEPCRAAVHEYRDEHGITDEIRPVDNGGVFWRRTA</sequence>
<name>A0A1C4ZNL7_9ACTN</name>
<dbReference type="PANTHER" id="PTHR40036">
    <property type="entry name" value="MACROCIN O-METHYLTRANSFERASE"/>
    <property type="match status" value="1"/>
</dbReference>
<dbReference type="Proteomes" id="UP000198228">
    <property type="component" value="Chromosome I"/>
</dbReference>
<dbReference type="InterPro" id="IPR008884">
    <property type="entry name" value="TylF_MeTrfase"/>
</dbReference>
<organism evidence="1 2">
    <name type="scientific">Micromonospora purpureochromogenes</name>
    <dbReference type="NCBI Taxonomy" id="47872"/>
    <lineage>
        <taxon>Bacteria</taxon>
        <taxon>Bacillati</taxon>
        <taxon>Actinomycetota</taxon>
        <taxon>Actinomycetes</taxon>
        <taxon>Micromonosporales</taxon>
        <taxon>Micromonosporaceae</taxon>
        <taxon>Micromonospora</taxon>
    </lineage>
</organism>
<dbReference type="RefSeq" id="WP_088963033.1">
    <property type="nucleotide sequence ID" value="NZ_LT607410.1"/>
</dbReference>
<dbReference type="SUPFAM" id="SSF53335">
    <property type="entry name" value="S-adenosyl-L-methionine-dependent methyltransferases"/>
    <property type="match status" value="1"/>
</dbReference>
<dbReference type="InterPro" id="IPR029063">
    <property type="entry name" value="SAM-dependent_MTases_sf"/>
</dbReference>
<keyword evidence="1" id="KW-0808">Transferase</keyword>
<evidence type="ECO:0000313" key="2">
    <source>
        <dbReference type="Proteomes" id="UP000198228"/>
    </source>
</evidence>
<dbReference type="PANTHER" id="PTHR40036:SF1">
    <property type="entry name" value="MACROCIN O-METHYLTRANSFERASE"/>
    <property type="match status" value="1"/>
</dbReference>
<dbReference type="Pfam" id="PF05711">
    <property type="entry name" value="TylF"/>
    <property type="match status" value="1"/>
</dbReference>
<accession>A0A1C4ZNL7</accession>
<evidence type="ECO:0000313" key="1">
    <source>
        <dbReference type="EMBL" id="SCF34512.1"/>
    </source>
</evidence>